<dbReference type="EMBL" id="DRKP01000172">
    <property type="protein sequence ID" value="HEB97472.1"/>
    <property type="molecule type" value="Genomic_DNA"/>
</dbReference>
<feature type="transmembrane region" description="Helical" evidence="1">
    <location>
        <begin position="257"/>
        <end position="277"/>
    </location>
</feature>
<feature type="transmembrane region" description="Helical" evidence="1">
    <location>
        <begin position="119"/>
        <end position="142"/>
    </location>
</feature>
<accession>A0A831RNP8</accession>
<protein>
    <submittedName>
        <fullName evidence="2">Uncharacterized protein</fullName>
    </submittedName>
</protein>
<gene>
    <name evidence="2" type="ORF">ENI96_13700</name>
</gene>
<reference evidence="2" key="1">
    <citation type="journal article" date="2020" name="mSystems">
        <title>Genome- and Community-Level Interaction Insights into Carbon Utilization and Element Cycling Functions of Hydrothermarchaeota in Hydrothermal Sediment.</title>
        <authorList>
            <person name="Zhou Z."/>
            <person name="Liu Y."/>
            <person name="Xu W."/>
            <person name="Pan J."/>
            <person name="Luo Z.H."/>
            <person name="Li M."/>
        </authorList>
    </citation>
    <scope>NUCLEOTIDE SEQUENCE [LARGE SCALE GENOMIC DNA]</scope>
    <source>
        <strain evidence="2">HyVt-443</strain>
    </source>
</reference>
<evidence type="ECO:0000313" key="2">
    <source>
        <dbReference type="EMBL" id="HEB97472.1"/>
    </source>
</evidence>
<feature type="transmembrane region" description="Helical" evidence="1">
    <location>
        <begin position="411"/>
        <end position="430"/>
    </location>
</feature>
<feature type="transmembrane region" description="Helical" evidence="1">
    <location>
        <begin position="324"/>
        <end position="346"/>
    </location>
</feature>
<feature type="transmembrane region" description="Helical" evidence="1">
    <location>
        <begin position="386"/>
        <end position="405"/>
    </location>
</feature>
<dbReference type="AlphaFoldDB" id="A0A831RNP8"/>
<keyword evidence="1" id="KW-1133">Transmembrane helix</keyword>
<feature type="transmembrane region" description="Helical" evidence="1">
    <location>
        <begin position="289"/>
        <end position="312"/>
    </location>
</feature>
<keyword evidence="1" id="KW-0472">Membrane</keyword>
<keyword evidence="1" id="KW-0812">Transmembrane</keyword>
<feature type="transmembrane region" description="Helical" evidence="1">
    <location>
        <begin position="59"/>
        <end position="80"/>
    </location>
</feature>
<dbReference type="Proteomes" id="UP000886251">
    <property type="component" value="Unassembled WGS sequence"/>
</dbReference>
<organism evidence="2">
    <name type="scientific">Sedimenticola thiotaurini</name>
    <dbReference type="NCBI Taxonomy" id="1543721"/>
    <lineage>
        <taxon>Bacteria</taxon>
        <taxon>Pseudomonadati</taxon>
        <taxon>Pseudomonadota</taxon>
        <taxon>Gammaproteobacteria</taxon>
        <taxon>Chromatiales</taxon>
        <taxon>Sedimenticolaceae</taxon>
        <taxon>Sedimenticola</taxon>
    </lineage>
</organism>
<evidence type="ECO:0000256" key="1">
    <source>
        <dbReference type="SAM" id="Phobius"/>
    </source>
</evidence>
<feature type="transmembrane region" description="Helical" evidence="1">
    <location>
        <begin position="21"/>
        <end position="39"/>
    </location>
</feature>
<proteinExistence type="predicted"/>
<feature type="transmembrane region" description="Helical" evidence="1">
    <location>
        <begin position="87"/>
        <end position="113"/>
    </location>
</feature>
<comment type="caution">
    <text evidence="2">The sequence shown here is derived from an EMBL/GenBank/DDBJ whole genome shotgun (WGS) entry which is preliminary data.</text>
</comment>
<feature type="transmembrane region" description="Helical" evidence="1">
    <location>
        <begin position="194"/>
        <end position="215"/>
    </location>
</feature>
<feature type="transmembrane region" description="Helical" evidence="1">
    <location>
        <begin position="227"/>
        <end position="245"/>
    </location>
</feature>
<sequence length="447" mass="48253">MLNTAGLSLEQAPPISIPFRFFLLAPLFGIAAGALLLAVGEEALISRWSPVTLALTHLLTLGLLGLVMCGAMLQILPVIAGSPVPRVVLVGTLSHLLLVGGILVLQGGFFGLGAGLMELAIALLGSGFLVFVSGVSVALWRVRTPSPTIVGMRLAVAALVVTVVLGTLLAGGYAGLFRIAGLAGLTDTHLAWGLAGWIGLLLMSVSFQVVPMFQVTPEYPVWFRRRVPGALFVGLLLWLWLRYATLQLGWSPLWETLWSASIGALFALYAGITLRLQQRRKRRVVDVTLLFWRLAMVCLLLLSGALVAVMVWPDLGSNTRFPLFLGIVLLLGVALPAVNSMLYKIVPFLSWFHLQKRQLTLMCMSVPVPHMRQFVSDTAARRQYHAAWLALLSALLALIWPSLFARAAGGLFALSNLLLLGNLLRAMALYRSTAVALSRCGDDPNSH</sequence>
<feature type="transmembrane region" description="Helical" evidence="1">
    <location>
        <begin position="154"/>
        <end position="174"/>
    </location>
</feature>
<name>A0A831RNP8_9GAMM</name>